<reference evidence="1 2" key="1">
    <citation type="submission" date="2019-06" db="EMBL/GenBank/DDBJ databases">
        <title>A chromosomal-level reference genome of Carpinus fangiana (Coryloideae, Betulaceae).</title>
        <authorList>
            <person name="Yang X."/>
            <person name="Wang Z."/>
            <person name="Zhang L."/>
            <person name="Hao G."/>
            <person name="Liu J."/>
            <person name="Yang Y."/>
        </authorList>
    </citation>
    <scope>NUCLEOTIDE SEQUENCE [LARGE SCALE GENOMIC DNA]</scope>
    <source>
        <strain evidence="1">Cfa_2016G</strain>
        <tissue evidence="1">Leaf</tissue>
    </source>
</reference>
<dbReference type="EMBL" id="CM017321">
    <property type="protein sequence ID" value="KAE7999349.1"/>
    <property type="molecule type" value="Genomic_DNA"/>
</dbReference>
<evidence type="ECO:0008006" key="3">
    <source>
        <dbReference type="Google" id="ProtNLM"/>
    </source>
</evidence>
<protein>
    <recommendedName>
        <fullName evidence="3">Protein DEFECTIVE IN MERISTEM SILENCING 3</fullName>
    </recommendedName>
</protein>
<dbReference type="EMBL" id="CM017321">
    <property type="protein sequence ID" value="KAE7999350.1"/>
    <property type="molecule type" value="Genomic_DNA"/>
</dbReference>
<dbReference type="PANTHER" id="PTHR33566:SF9">
    <property type="entry name" value="DEFECTIVE IN MERISTEM SILENCING PROTEIN"/>
    <property type="match status" value="1"/>
</dbReference>
<dbReference type="AlphaFoldDB" id="A0A5N6QMG3"/>
<dbReference type="PANTHER" id="PTHR33566">
    <property type="entry name" value="EN/SPM-LIKE TRANSPOSON-RELATED"/>
    <property type="match status" value="1"/>
</dbReference>
<keyword evidence="2" id="KW-1185">Reference proteome</keyword>
<accession>A0A5N6QMG3</accession>
<gene>
    <name evidence="1" type="ORF">FH972_003791</name>
</gene>
<organism evidence="1 2">
    <name type="scientific">Carpinus fangiana</name>
    <dbReference type="NCBI Taxonomy" id="176857"/>
    <lineage>
        <taxon>Eukaryota</taxon>
        <taxon>Viridiplantae</taxon>
        <taxon>Streptophyta</taxon>
        <taxon>Embryophyta</taxon>
        <taxon>Tracheophyta</taxon>
        <taxon>Spermatophyta</taxon>
        <taxon>Magnoliopsida</taxon>
        <taxon>eudicotyledons</taxon>
        <taxon>Gunneridae</taxon>
        <taxon>Pentapetalae</taxon>
        <taxon>rosids</taxon>
        <taxon>fabids</taxon>
        <taxon>Fagales</taxon>
        <taxon>Betulaceae</taxon>
        <taxon>Carpinus</taxon>
    </lineage>
</organism>
<sequence>MGQILQQENSAAGIFCWLKANHLSQALDLPLTKDVLGVVASLARVDDDNLSRLLSEYLGVETMLAIVCKTFEGVKALEKYDGEGVVNSRTGLHLLGSSIGKRINGRFLVICLEDLRPYVGGFVANDQQRKLDLPKPKLQNGECPPGFLDYAVNLINLDRRNLSCLTASGHGLRETLFYGLFSRLQIYRTRSEMLLALTCITDGALSLDGGMIKKPGVFDLGSRKDVEVKFPVASGKSNAPVTYIQTEDMIKKLEWERSKFVEDMQREQQLLDHATANFTRQA</sequence>
<name>A0A5N6QMG3_9ROSI</name>
<proteinExistence type="predicted"/>
<dbReference type="OrthoDB" id="10036779at2759"/>
<evidence type="ECO:0000313" key="2">
    <source>
        <dbReference type="Proteomes" id="UP000327013"/>
    </source>
</evidence>
<evidence type="ECO:0000313" key="1">
    <source>
        <dbReference type="EMBL" id="KAE7999350.1"/>
    </source>
</evidence>
<dbReference type="Proteomes" id="UP000327013">
    <property type="component" value="Chromosome 1"/>
</dbReference>
<dbReference type="EMBL" id="CM017321">
    <property type="protein sequence ID" value="KAE7999351.1"/>
    <property type="molecule type" value="Genomic_DNA"/>
</dbReference>